<dbReference type="Proteomes" id="UP000266089">
    <property type="component" value="Unassembled WGS sequence"/>
</dbReference>
<gene>
    <name evidence="1" type="ORF">Mcate_01114</name>
</gene>
<dbReference type="OrthoDB" id="3078752at2"/>
<accession>A0A399DZX9</accession>
<sequence>MKVKTSITLERELLEAIDRRFPNRSKFLEQAARSYLRELRRAERDARDRALYEKYAEELNRQALESLADQAEA</sequence>
<dbReference type="EMBL" id="QWKX01000021">
    <property type="protein sequence ID" value="RIH77857.1"/>
    <property type="molecule type" value="Genomic_DNA"/>
</dbReference>
<comment type="caution">
    <text evidence="1">The sequence shown here is derived from an EMBL/GenBank/DDBJ whole genome shotgun (WGS) entry which is preliminary data.</text>
</comment>
<organism evidence="1 2">
    <name type="scientific">Meiothermus taiwanensis</name>
    <dbReference type="NCBI Taxonomy" id="172827"/>
    <lineage>
        <taxon>Bacteria</taxon>
        <taxon>Thermotogati</taxon>
        <taxon>Deinococcota</taxon>
        <taxon>Deinococci</taxon>
        <taxon>Thermales</taxon>
        <taxon>Thermaceae</taxon>
        <taxon>Meiothermus</taxon>
    </lineage>
</organism>
<name>A0A399DZX9_9DEIN</name>
<dbReference type="CDD" id="cd22231">
    <property type="entry name" value="RHH_NikR_HicB-like"/>
    <property type="match status" value="1"/>
</dbReference>
<proteinExistence type="predicted"/>
<protein>
    <recommendedName>
        <fullName evidence="3">Ribbon-helix-helix protein CopG domain-containing protein</fullName>
    </recommendedName>
</protein>
<reference evidence="1 2" key="1">
    <citation type="submission" date="2018-08" db="EMBL/GenBank/DDBJ databases">
        <title>Meiothermus cateniformans JCM 15151 genome sequencing project.</title>
        <authorList>
            <person name="Da Costa M.S."/>
            <person name="Albuquerque L."/>
            <person name="Raposo P."/>
            <person name="Froufe H.J.C."/>
            <person name="Barroso C.S."/>
            <person name="Egas C."/>
        </authorList>
    </citation>
    <scope>NUCLEOTIDE SEQUENCE [LARGE SCALE GENOMIC DNA]</scope>
    <source>
        <strain evidence="1 2">JCM 15151</strain>
    </source>
</reference>
<evidence type="ECO:0000313" key="1">
    <source>
        <dbReference type="EMBL" id="RIH77857.1"/>
    </source>
</evidence>
<evidence type="ECO:0008006" key="3">
    <source>
        <dbReference type="Google" id="ProtNLM"/>
    </source>
</evidence>
<dbReference type="AlphaFoldDB" id="A0A399DZX9"/>
<dbReference type="RefSeq" id="WP_027887706.1">
    <property type="nucleotide sequence ID" value="NZ_JBHSXZ010000047.1"/>
</dbReference>
<evidence type="ECO:0000313" key="2">
    <source>
        <dbReference type="Proteomes" id="UP000266089"/>
    </source>
</evidence>